<comment type="caution">
    <text evidence="3">The sequence shown here is derived from an EMBL/GenBank/DDBJ whole genome shotgun (WGS) entry which is preliminary data.</text>
</comment>
<feature type="compositionally biased region" description="Basic and acidic residues" evidence="1">
    <location>
        <begin position="75"/>
        <end position="92"/>
    </location>
</feature>
<reference evidence="3 4" key="1">
    <citation type="submission" date="2023-05" db="EMBL/GenBank/DDBJ databases">
        <title>Streptantibioticus silvisoli sp. nov., acidotolerant actinomycetes 1 from pine litter.</title>
        <authorList>
            <person name="Swiecimska M."/>
            <person name="Golinska P."/>
            <person name="Sangal V."/>
            <person name="Wachnowicz B."/>
            <person name="Goodfellow M."/>
        </authorList>
    </citation>
    <scope>NUCLEOTIDE SEQUENCE [LARGE SCALE GENOMIC DNA]</scope>
    <source>
        <strain evidence="3 4">DSM 42109</strain>
    </source>
</reference>
<keyword evidence="4" id="KW-1185">Reference proteome</keyword>
<protein>
    <submittedName>
        <fullName evidence="3">Uncharacterized protein</fullName>
    </submittedName>
</protein>
<dbReference type="EMBL" id="JANCPR020000014">
    <property type="protein sequence ID" value="MDJ1133399.1"/>
    <property type="molecule type" value="Genomic_DNA"/>
</dbReference>
<evidence type="ECO:0000256" key="2">
    <source>
        <dbReference type="SAM" id="Phobius"/>
    </source>
</evidence>
<proteinExistence type="predicted"/>
<feature type="region of interest" description="Disordered" evidence="1">
    <location>
        <begin position="72"/>
        <end position="92"/>
    </location>
</feature>
<feature type="region of interest" description="Disordered" evidence="1">
    <location>
        <begin position="221"/>
        <end position="249"/>
    </location>
</feature>
<accession>A0ABT6ZWE2</accession>
<feature type="transmembrane region" description="Helical" evidence="2">
    <location>
        <begin position="28"/>
        <end position="48"/>
    </location>
</feature>
<keyword evidence="2" id="KW-0812">Transmembrane</keyword>
<dbReference type="Proteomes" id="UP001214441">
    <property type="component" value="Unassembled WGS sequence"/>
</dbReference>
<evidence type="ECO:0000256" key="1">
    <source>
        <dbReference type="SAM" id="MobiDB-lite"/>
    </source>
</evidence>
<gene>
    <name evidence="3" type="ORF">NMN56_015795</name>
</gene>
<evidence type="ECO:0000313" key="4">
    <source>
        <dbReference type="Proteomes" id="UP001214441"/>
    </source>
</evidence>
<keyword evidence="2" id="KW-0472">Membrane</keyword>
<evidence type="ECO:0000313" key="3">
    <source>
        <dbReference type="EMBL" id="MDJ1133399.1"/>
    </source>
</evidence>
<sequence>MTAVPEGVGANEPSCGESRAPRPRRRRTVCLVLLVLAVLGGALLGARVTENWPFEPRRYCWGAWQEGSGPDALGDDYRRVSKRESAPPERGRQATCVLALVDPGSDSTDAADMPADGGKTPPLEYKRVVAHVGPPPRAAGERRSAWLAAFLHGSAAPLPEGLPGVVGRDRGMFVLPRECDSGGLPTVATVRPAGEDDELGSEPEVAGLLMSLVRTAREKAGCAQGKPSRITAPVRASGPEGQSGMGREEGDAGLCRIPGMRFAAVPEGRYGAHVGAVDGRLQTCSVEGRTDKHGDLVSSGQFVMTSRPRLAALFAGMRGRDGLVEGECGGRRTVFFLQLDDRLEKKATPDSRRVFARTVDSVAERLDCQNVRPRA</sequence>
<organism evidence="3 4">
    <name type="scientific">Streptomyces iconiensis</name>
    <dbReference type="NCBI Taxonomy" id="1384038"/>
    <lineage>
        <taxon>Bacteria</taxon>
        <taxon>Bacillati</taxon>
        <taxon>Actinomycetota</taxon>
        <taxon>Actinomycetes</taxon>
        <taxon>Kitasatosporales</taxon>
        <taxon>Streptomycetaceae</taxon>
        <taxon>Streptomyces</taxon>
    </lineage>
</organism>
<keyword evidence="2" id="KW-1133">Transmembrane helix</keyword>
<feature type="region of interest" description="Disordered" evidence="1">
    <location>
        <begin position="1"/>
        <end position="21"/>
    </location>
</feature>
<dbReference type="RefSeq" id="WP_274039642.1">
    <property type="nucleotide sequence ID" value="NZ_JANCPR020000014.1"/>
</dbReference>
<name>A0ABT6ZWE2_9ACTN</name>